<organism evidence="1 2">
    <name type="scientific">Persea americana</name>
    <name type="common">Avocado</name>
    <dbReference type="NCBI Taxonomy" id="3435"/>
    <lineage>
        <taxon>Eukaryota</taxon>
        <taxon>Viridiplantae</taxon>
        <taxon>Streptophyta</taxon>
        <taxon>Embryophyta</taxon>
        <taxon>Tracheophyta</taxon>
        <taxon>Spermatophyta</taxon>
        <taxon>Magnoliopsida</taxon>
        <taxon>Magnoliidae</taxon>
        <taxon>Laurales</taxon>
        <taxon>Lauraceae</taxon>
        <taxon>Persea</taxon>
    </lineage>
</organism>
<dbReference type="Proteomes" id="UP001234297">
    <property type="component" value="Chromosome 7"/>
</dbReference>
<dbReference type="EMBL" id="CM056815">
    <property type="protein sequence ID" value="KAJ8631372.1"/>
    <property type="molecule type" value="Genomic_DNA"/>
</dbReference>
<gene>
    <name evidence="1" type="ORF">MRB53_024695</name>
</gene>
<protein>
    <submittedName>
        <fullName evidence="1">Uncharacterized protein</fullName>
    </submittedName>
</protein>
<name>A0ACC2LDC4_PERAE</name>
<evidence type="ECO:0000313" key="2">
    <source>
        <dbReference type="Proteomes" id="UP001234297"/>
    </source>
</evidence>
<evidence type="ECO:0000313" key="1">
    <source>
        <dbReference type="EMBL" id="KAJ8631372.1"/>
    </source>
</evidence>
<accession>A0ACC2LDC4</accession>
<reference evidence="1 2" key="1">
    <citation type="journal article" date="2022" name="Hortic Res">
        <title>A haplotype resolved chromosomal level avocado genome allows analysis of novel avocado genes.</title>
        <authorList>
            <person name="Nath O."/>
            <person name="Fletcher S.J."/>
            <person name="Hayward A."/>
            <person name="Shaw L.M."/>
            <person name="Masouleh A.K."/>
            <person name="Furtado A."/>
            <person name="Henry R.J."/>
            <person name="Mitter N."/>
        </authorList>
    </citation>
    <scope>NUCLEOTIDE SEQUENCE [LARGE SCALE GENOMIC DNA]</scope>
    <source>
        <strain evidence="2">cv. Hass</strain>
    </source>
</reference>
<comment type="caution">
    <text evidence="1">The sequence shown here is derived from an EMBL/GenBank/DDBJ whole genome shotgun (WGS) entry which is preliminary data.</text>
</comment>
<sequence>MWSFPFFRRLLLQSRERESDVKIIIRKRKQFLEAFIFEYAGIVGIFRLLLWRWGRLACIISLLMHLW</sequence>
<keyword evidence="2" id="KW-1185">Reference proteome</keyword>
<proteinExistence type="predicted"/>